<sequence>MKYTYKDSSSKTPNVTKYSSDFKIIIPKPEVFTNGDTKMIKLQISTNDEITQAKTPTNNDSDNGSSNNDDSSSYKTEK</sequence>
<accession>A0A9N9H2P3</accession>
<protein>
    <submittedName>
        <fullName evidence="2">24632_t:CDS:1</fullName>
    </submittedName>
</protein>
<dbReference type="AlphaFoldDB" id="A0A9N9H2P3"/>
<dbReference type="Proteomes" id="UP000789405">
    <property type="component" value="Unassembled WGS sequence"/>
</dbReference>
<organism evidence="2 3">
    <name type="scientific">Dentiscutata erythropus</name>
    <dbReference type="NCBI Taxonomy" id="1348616"/>
    <lineage>
        <taxon>Eukaryota</taxon>
        <taxon>Fungi</taxon>
        <taxon>Fungi incertae sedis</taxon>
        <taxon>Mucoromycota</taxon>
        <taxon>Glomeromycotina</taxon>
        <taxon>Glomeromycetes</taxon>
        <taxon>Diversisporales</taxon>
        <taxon>Gigasporaceae</taxon>
        <taxon>Dentiscutata</taxon>
    </lineage>
</organism>
<proteinExistence type="predicted"/>
<feature type="region of interest" description="Disordered" evidence="1">
    <location>
        <begin position="47"/>
        <end position="78"/>
    </location>
</feature>
<feature type="compositionally biased region" description="Polar residues" evidence="1">
    <location>
        <begin position="47"/>
        <end position="57"/>
    </location>
</feature>
<evidence type="ECO:0000256" key="1">
    <source>
        <dbReference type="SAM" id="MobiDB-lite"/>
    </source>
</evidence>
<keyword evidence="3" id="KW-1185">Reference proteome</keyword>
<reference evidence="2" key="1">
    <citation type="submission" date="2021-06" db="EMBL/GenBank/DDBJ databases">
        <authorList>
            <person name="Kallberg Y."/>
            <person name="Tangrot J."/>
            <person name="Rosling A."/>
        </authorList>
    </citation>
    <scope>NUCLEOTIDE SEQUENCE</scope>
    <source>
        <strain evidence="2">MA453B</strain>
    </source>
</reference>
<evidence type="ECO:0000313" key="3">
    <source>
        <dbReference type="Proteomes" id="UP000789405"/>
    </source>
</evidence>
<gene>
    <name evidence="2" type="ORF">DERYTH_LOCUS10059</name>
</gene>
<dbReference type="EMBL" id="CAJVPY010005700">
    <property type="protein sequence ID" value="CAG8648636.1"/>
    <property type="molecule type" value="Genomic_DNA"/>
</dbReference>
<name>A0A9N9H2P3_9GLOM</name>
<comment type="caution">
    <text evidence="2">The sequence shown here is derived from an EMBL/GenBank/DDBJ whole genome shotgun (WGS) entry which is preliminary data.</text>
</comment>
<feature type="compositionally biased region" description="Low complexity" evidence="1">
    <location>
        <begin position="58"/>
        <end position="78"/>
    </location>
</feature>
<evidence type="ECO:0000313" key="2">
    <source>
        <dbReference type="EMBL" id="CAG8648636.1"/>
    </source>
</evidence>